<name>A0A1Y2FQU4_PROLT</name>
<keyword evidence="2" id="KW-1185">Reference proteome</keyword>
<evidence type="ECO:0000313" key="2">
    <source>
        <dbReference type="Proteomes" id="UP000193685"/>
    </source>
</evidence>
<gene>
    <name evidence="1" type="ORF">BCR37DRAFT_385807</name>
</gene>
<reference evidence="1 2" key="1">
    <citation type="submission" date="2016-07" db="EMBL/GenBank/DDBJ databases">
        <title>Pervasive Adenine N6-methylation of Active Genes in Fungi.</title>
        <authorList>
            <consortium name="DOE Joint Genome Institute"/>
            <person name="Mondo S.J."/>
            <person name="Dannebaum R.O."/>
            <person name="Kuo R.C."/>
            <person name="Labutti K."/>
            <person name="Haridas S."/>
            <person name="Kuo A."/>
            <person name="Salamov A."/>
            <person name="Ahrendt S.R."/>
            <person name="Lipzen A."/>
            <person name="Sullivan W."/>
            <person name="Andreopoulos W.B."/>
            <person name="Clum A."/>
            <person name="Lindquist E."/>
            <person name="Daum C."/>
            <person name="Ramamoorthy G.K."/>
            <person name="Gryganskyi A."/>
            <person name="Culley D."/>
            <person name="Magnuson J.K."/>
            <person name="James T.Y."/>
            <person name="O'Malley M.A."/>
            <person name="Stajich J.E."/>
            <person name="Spatafora J.W."/>
            <person name="Visel A."/>
            <person name="Grigoriev I.V."/>
        </authorList>
    </citation>
    <scope>NUCLEOTIDE SEQUENCE [LARGE SCALE GENOMIC DNA]</scope>
    <source>
        <strain evidence="1 2">12-1054</strain>
    </source>
</reference>
<dbReference type="EMBL" id="MCFI01000003">
    <property type="protein sequence ID" value="ORY86361.1"/>
    <property type="molecule type" value="Genomic_DNA"/>
</dbReference>
<protein>
    <submittedName>
        <fullName evidence="1">Uncharacterized protein</fullName>
    </submittedName>
</protein>
<proteinExistence type="predicted"/>
<comment type="caution">
    <text evidence="1">The sequence shown here is derived from an EMBL/GenBank/DDBJ whole genome shotgun (WGS) entry which is preliminary data.</text>
</comment>
<evidence type="ECO:0000313" key="1">
    <source>
        <dbReference type="EMBL" id="ORY86361.1"/>
    </source>
</evidence>
<sequence length="162" mass="17815">MSPAEGSSSRLKRHAGLLSLISVFVLDPSLELKTGADYQKTPQACNLVRVCGKTLPENCKPVDMIGTKCIDQNWFAIQTWQKSGSYDDCSEKLIRNRAPPEGLESLVAGYCPSKGQSVSDRGSPPLAKLFWDKNYQTELHYAVKVDPTTGKHRLVLGGCDEE</sequence>
<accession>A0A1Y2FQU4</accession>
<dbReference type="AlphaFoldDB" id="A0A1Y2FQU4"/>
<dbReference type="GeneID" id="63786987"/>
<organism evidence="1 2">
    <name type="scientific">Protomyces lactucae-debilis</name>
    <dbReference type="NCBI Taxonomy" id="2754530"/>
    <lineage>
        <taxon>Eukaryota</taxon>
        <taxon>Fungi</taxon>
        <taxon>Dikarya</taxon>
        <taxon>Ascomycota</taxon>
        <taxon>Taphrinomycotina</taxon>
        <taxon>Taphrinomycetes</taxon>
        <taxon>Taphrinales</taxon>
        <taxon>Protomycetaceae</taxon>
        <taxon>Protomyces</taxon>
    </lineage>
</organism>
<dbReference type="RefSeq" id="XP_040727543.1">
    <property type="nucleotide sequence ID" value="XM_040870388.1"/>
</dbReference>
<dbReference type="Proteomes" id="UP000193685">
    <property type="component" value="Unassembled WGS sequence"/>
</dbReference>